<gene>
    <name evidence="1" type="ORF">V6N12_048510</name>
</gene>
<proteinExistence type="predicted"/>
<name>A0ABR2EJ82_9ROSI</name>
<dbReference type="EMBL" id="JBBPBM010000013">
    <property type="protein sequence ID" value="KAK8561439.1"/>
    <property type="molecule type" value="Genomic_DNA"/>
</dbReference>
<organism evidence="1 2">
    <name type="scientific">Hibiscus sabdariffa</name>
    <name type="common">roselle</name>
    <dbReference type="NCBI Taxonomy" id="183260"/>
    <lineage>
        <taxon>Eukaryota</taxon>
        <taxon>Viridiplantae</taxon>
        <taxon>Streptophyta</taxon>
        <taxon>Embryophyta</taxon>
        <taxon>Tracheophyta</taxon>
        <taxon>Spermatophyta</taxon>
        <taxon>Magnoliopsida</taxon>
        <taxon>eudicotyledons</taxon>
        <taxon>Gunneridae</taxon>
        <taxon>Pentapetalae</taxon>
        <taxon>rosids</taxon>
        <taxon>malvids</taxon>
        <taxon>Malvales</taxon>
        <taxon>Malvaceae</taxon>
        <taxon>Malvoideae</taxon>
        <taxon>Hibiscus</taxon>
    </lineage>
</organism>
<evidence type="ECO:0000313" key="2">
    <source>
        <dbReference type="Proteomes" id="UP001472677"/>
    </source>
</evidence>
<evidence type="ECO:0000313" key="1">
    <source>
        <dbReference type="EMBL" id="KAK8561439.1"/>
    </source>
</evidence>
<keyword evidence="2" id="KW-1185">Reference proteome</keyword>
<protein>
    <submittedName>
        <fullName evidence="1">Uncharacterized protein</fullName>
    </submittedName>
</protein>
<accession>A0ABR2EJ82</accession>
<sequence length="74" mass="8191">MIGDYGYRVLGWLLSSTRRVAVALTPCRPPDTAAVVPVYKGKEGSWSVFDIDSGCQGLFFDSLILCQTPFLFTR</sequence>
<reference evidence="1 2" key="1">
    <citation type="journal article" date="2024" name="G3 (Bethesda)">
        <title>Genome assembly of Hibiscus sabdariffa L. provides insights into metabolisms of medicinal natural products.</title>
        <authorList>
            <person name="Kim T."/>
        </authorList>
    </citation>
    <scope>NUCLEOTIDE SEQUENCE [LARGE SCALE GENOMIC DNA]</scope>
    <source>
        <strain evidence="1">TK-2024</strain>
        <tissue evidence="1">Old leaves</tissue>
    </source>
</reference>
<dbReference type="Proteomes" id="UP001472677">
    <property type="component" value="Unassembled WGS sequence"/>
</dbReference>
<comment type="caution">
    <text evidence="1">The sequence shown here is derived from an EMBL/GenBank/DDBJ whole genome shotgun (WGS) entry which is preliminary data.</text>
</comment>